<dbReference type="Proteomes" id="UP000199026">
    <property type="component" value="Unassembled WGS sequence"/>
</dbReference>
<dbReference type="SMART" id="SM00228">
    <property type="entry name" value="PDZ"/>
    <property type="match status" value="1"/>
</dbReference>
<evidence type="ECO:0000256" key="5">
    <source>
        <dbReference type="ARBA" id="ARBA00022692"/>
    </source>
</evidence>
<dbReference type="InterPro" id="IPR004387">
    <property type="entry name" value="Pept_M50_Zn"/>
</dbReference>
<dbReference type="CDD" id="cd06163">
    <property type="entry name" value="S2P-M50_PDZ_RseP-like"/>
    <property type="match status" value="2"/>
</dbReference>
<feature type="transmembrane region" description="Helical" evidence="11">
    <location>
        <begin position="417"/>
        <end position="435"/>
    </location>
</feature>
<feature type="domain" description="PDZ" evidence="12">
    <location>
        <begin position="200"/>
        <end position="270"/>
    </location>
</feature>
<name>A0A1H3KQ39_9RHOB</name>
<keyword evidence="8 11" id="KW-1133">Transmembrane helix</keyword>
<dbReference type="GO" id="GO:0016020">
    <property type="term" value="C:membrane"/>
    <property type="evidence" value="ECO:0007669"/>
    <property type="project" value="UniProtKB-SubCell"/>
</dbReference>
<evidence type="ECO:0000256" key="4">
    <source>
        <dbReference type="ARBA" id="ARBA00022670"/>
    </source>
</evidence>
<dbReference type="STRING" id="576131.SAMN05444486_102682"/>
<dbReference type="PANTHER" id="PTHR42837:SF2">
    <property type="entry name" value="MEMBRANE METALLOPROTEASE ARASP2, CHLOROPLASTIC-RELATED"/>
    <property type="match status" value="1"/>
</dbReference>
<dbReference type="EC" id="3.4.24.-" evidence="11"/>
<keyword evidence="11" id="KW-0479">Metal-binding</keyword>
<keyword evidence="10 11" id="KW-0472">Membrane</keyword>
<comment type="similarity">
    <text evidence="3 11">Belongs to the peptidase M50B family.</text>
</comment>
<dbReference type="InterPro" id="IPR036034">
    <property type="entry name" value="PDZ_sf"/>
</dbReference>
<evidence type="ECO:0000259" key="12">
    <source>
        <dbReference type="SMART" id="SM00228"/>
    </source>
</evidence>
<organism evidence="13 14">
    <name type="scientific">Lentibacter algarum</name>
    <dbReference type="NCBI Taxonomy" id="576131"/>
    <lineage>
        <taxon>Bacteria</taxon>
        <taxon>Pseudomonadati</taxon>
        <taxon>Pseudomonadota</taxon>
        <taxon>Alphaproteobacteria</taxon>
        <taxon>Rhodobacterales</taxon>
        <taxon>Roseobacteraceae</taxon>
        <taxon>Lentibacter</taxon>
    </lineage>
</organism>
<dbReference type="RefSeq" id="WP_333908492.1">
    <property type="nucleotide sequence ID" value="NZ_CALJFH010000012.1"/>
</dbReference>
<evidence type="ECO:0000256" key="9">
    <source>
        <dbReference type="ARBA" id="ARBA00023049"/>
    </source>
</evidence>
<dbReference type="GeneID" id="78124744"/>
<gene>
    <name evidence="13" type="ORF">SAMN05444486_102682</name>
</gene>
<dbReference type="NCBIfam" id="TIGR00054">
    <property type="entry name" value="RIP metalloprotease RseP"/>
    <property type="match status" value="1"/>
</dbReference>
<comment type="cofactor">
    <cofactor evidence="1 11">
        <name>Zn(2+)</name>
        <dbReference type="ChEBI" id="CHEBI:29105"/>
    </cofactor>
</comment>
<keyword evidence="14" id="KW-1185">Reference proteome</keyword>
<keyword evidence="9 11" id="KW-0482">Metalloprotease</keyword>
<dbReference type="GO" id="GO:0006508">
    <property type="term" value="P:proteolysis"/>
    <property type="evidence" value="ECO:0007669"/>
    <property type="project" value="UniProtKB-KW"/>
</dbReference>
<keyword evidence="6 11" id="KW-0378">Hydrolase</keyword>
<dbReference type="SUPFAM" id="SSF50156">
    <property type="entry name" value="PDZ domain-like"/>
    <property type="match status" value="1"/>
</dbReference>
<keyword evidence="5 11" id="KW-0812">Transmembrane</keyword>
<dbReference type="InterPro" id="IPR008915">
    <property type="entry name" value="Peptidase_M50"/>
</dbReference>
<proteinExistence type="inferred from homology"/>
<evidence type="ECO:0000256" key="2">
    <source>
        <dbReference type="ARBA" id="ARBA00004141"/>
    </source>
</evidence>
<dbReference type="AlphaFoldDB" id="A0A1H3KQ39"/>
<evidence type="ECO:0000313" key="13">
    <source>
        <dbReference type="EMBL" id="SDY54282.1"/>
    </source>
</evidence>
<accession>A0A1H3KQ39</accession>
<dbReference type="Pfam" id="PF17820">
    <property type="entry name" value="PDZ_6"/>
    <property type="match status" value="1"/>
</dbReference>
<feature type="transmembrane region" description="Helical" evidence="11">
    <location>
        <begin position="6"/>
        <end position="27"/>
    </location>
</feature>
<dbReference type="EMBL" id="FNPR01000002">
    <property type="protein sequence ID" value="SDY54282.1"/>
    <property type="molecule type" value="Genomic_DNA"/>
</dbReference>
<dbReference type="GO" id="GO:0004222">
    <property type="term" value="F:metalloendopeptidase activity"/>
    <property type="evidence" value="ECO:0007669"/>
    <property type="project" value="InterPro"/>
</dbReference>
<reference evidence="13 14" key="1">
    <citation type="submission" date="2016-10" db="EMBL/GenBank/DDBJ databases">
        <authorList>
            <person name="de Groot N.N."/>
        </authorList>
    </citation>
    <scope>NUCLEOTIDE SEQUENCE [LARGE SCALE GENOMIC DNA]</scope>
    <source>
        <strain evidence="13 14">DSM 24677</strain>
    </source>
</reference>
<dbReference type="PANTHER" id="PTHR42837">
    <property type="entry name" value="REGULATOR OF SIGMA-E PROTEASE RSEP"/>
    <property type="match status" value="1"/>
</dbReference>
<evidence type="ECO:0000256" key="8">
    <source>
        <dbReference type="ARBA" id="ARBA00022989"/>
    </source>
</evidence>
<evidence type="ECO:0000256" key="6">
    <source>
        <dbReference type="ARBA" id="ARBA00022801"/>
    </source>
</evidence>
<evidence type="ECO:0000256" key="1">
    <source>
        <dbReference type="ARBA" id="ARBA00001947"/>
    </source>
</evidence>
<feature type="transmembrane region" description="Helical" evidence="11">
    <location>
        <begin position="122"/>
        <end position="143"/>
    </location>
</feature>
<evidence type="ECO:0000256" key="10">
    <source>
        <dbReference type="ARBA" id="ARBA00023136"/>
    </source>
</evidence>
<sequence length="440" mass="47460">MTILPQFGNVFLTLIYFVVALSIIVGVHEYGHYIVGRWSGIKAEVFSIGFGPVLFAREDKHGTVWQIAAIPFGGYVKFLGDANAASGKDGEAMEAMPAEQLRHTMHGAPLWARSATVLAGPVFNFIFSIFVFAGLLLTLGMVATPPKVSSLHPLPYEGVTIEAGDQIIAIAGEPFPEEPSRAYFDALPDGLLLDYTVKRGGDELIVQGPQYSPARIGGVQPRSAGEAAGLLEGDVILRADGQDLSSFMQLVDVVKAAEGAPVRLNVWRDGEDKEFVIQPELRDVPTADNGFEKRFLIGIFSSTFFEAETERPGVFEAVGLGAEQTYSVVTRSISGLYHLAFGKISSCNMSGAIGIARASKDQAEEGFAAFIGFLALLSTAVGFLNLLPIPMLDGGHLMFYGYEAVMRKKPSDKVMQVLMSMGIALVLSVMVFALWNDIFC</sequence>
<comment type="subcellular location">
    <subcellularLocation>
        <location evidence="2">Membrane</location>
        <topology evidence="2">Multi-pass membrane protein</topology>
    </subcellularLocation>
</comment>
<feature type="transmembrane region" description="Helical" evidence="11">
    <location>
        <begin position="367"/>
        <end position="387"/>
    </location>
</feature>
<dbReference type="Gene3D" id="2.30.42.10">
    <property type="match status" value="1"/>
</dbReference>
<dbReference type="GO" id="GO:0046872">
    <property type="term" value="F:metal ion binding"/>
    <property type="evidence" value="ECO:0007669"/>
    <property type="project" value="UniProtKB-KW"/>
</dbReference>
<dbReference type="InterPro" id="IPR041489">
    <property type="entry name" value="PDZ_6"/>
</dbReference>
<protein>
    <recommendedName>
        <fullName evidence="11">Zinc metalloprotease</fullName>
        <ecNumber evidence="11">3.4.24.-</ecNumber>
    </recommendedName>
</protein>
<keyword evidence="7 11" id="KW-0862">Zinc</keyword>
<dbReference type="InterPro" id="IPR001478">
    <property type="entry name" value="PDZ"/>
</dbReference>
<evidence type="ECO:0000256" key="3">
    <source>
        <dbReference type="ARBA" id="ARBA00007931"/>
    </source>
</evidence>
<evidence type="ECO:0000256" key="7">
    <source>
        <dbReference type="ARBA" id="ARBA00022833"/>
    </source>
</evidence>
<evidence type="ECO:0000256" key="11">
    <source>
        <dbReference type="RuleBase" id="RU362031"/>
    </source>
</evidence>
<evidence type="ECO:0000313" key="14">
    <source>
        <dbReference type="Proteomes" id="UP000199026"/>
    </source>
</evidence>
<dbReference type="Pfam" id="PF02163">
    <property type="entry name" value="Peptidase_M50"/>
    <property type="match status" value="1"/>
</dbReference>
<keyword evidence="4 13" id="KW-0645">Protease</keyword>